<keyword evidence="2 3" id="KW-0819">tRNA processing</keyword>
<dbReference type="GO" id="GO:0016779">
    <property type="term" value="F:nucleotidyltransferase activity"/>
    <property type="evidence" value="ECO:0007669"/>
    <property type="project" value="UniProtKB-UniRule"/>
</dbReference>
<dbReference type="InterPro" id="IPR019407">
    <property type="entry name" value="CTU2"/>
</dbReference>
<protein>
    <recommendedName>
        <fullName evidence="3">Cytoplasmic tRNA 2-thiolation protein 2</fullName>
    </recommendedName>
</protein>
<comment type="subcellular location">
    <subcellularLocation>
        <location evidence="3">Cytoplasm</location>
    </subcellularLocation>
</comment>
<organism evidence="4 5">
    <name type="scientific">Glutinoglossum americanum</name>
    <dbReference type="NCBI Taxonomy" id="1670608"/>
    <lineage>
        <taxon>Eukaryota</taxon>
        <taxon>Fungi</taxon>
        <taxon>Dikarya</taxon>
        <taxon>Ascomycota</taxon>
        <taxon>Pezizomycotina</taxon>
        <taxon>Geoglossomycetes</taxon>
        <taxon>Geoglossales</taxon>
        <taxon>Geoglossaceae</taxon>
        <taxon>Glutinoglossum</taxon>
    </lineage>
</organism>
<proteinExistence type="inferred from homology"/>
<evidence type="ECO:0000256" key="2">
    <source>
        <dbReference type="ARBA" id="ARBA00022694"/>
    </source>
</evidence>
<dbReference type="Proteomes" id="UP000698800">
    <property type="component" value="Unassembled WGS sequence"/>
</dbReference>
<evidence type="ECO:0000256" key="3">
    <source>
        <dbReference type="HAMAP-Rule" id="MF_03054"/>
    </source>
</evidence>
<dbReference type="AlphaFoldDB" id="A0A9P8L644"/>
<evidence type="ECO:0000313" key="4">
    <source>
        <dbReference type="EMBL" id="KAH0547579.1"/>
    </source>
</evidence>
<dbReference type="GO" id="GO:0005829">
    <property type="term" value="C:cytosol"/>
    <property type="evidence" value="ECO:0007669"/>
    <property type="project" value="TreeGrafter"/>
</dbReference>
<gene>
    <name evidence="3" type="primary">NCS2</name>
    <name evidence="3" type="synonym">CTU2</name>
    <name evidence="4" type="ORF">FGG08_000304</name>
</gene>
<dbReference type="GO" id="GO:0002143">
    <property type="term" value="P:tRNA wobble position uridine thiolation"/>
    <property type="evidence" value="ECO:0007669"/>
    <property type="project" value="TreeGrafter"/>
</dbReference>
<dbReference type="Pfam" id="PF10288">
    <property type="entry name" value="CTU2"/>
    <property type="match status" value="1"/>
</dbReference>
<dbReference type="Gene3D" id="3.40.50.620">
    <property type="entry name" value="HUPs"/>
    <property type="match status" value="1"/>
</dbReference>
<comment type="function">
    <text evidence="3">Plays a central role in 2-thiolation of mcm(5)S(2)U at tRNA wobble positions of tRNA(Lys), tRNA(Glu) and tRNA(Gln). May act by forming a heterodimer with NCS6 that ligates sulfur from thiocarboxylated URM1 onto the uridine of tRNAs at wobble position. Prior mcm(5) tRNA modification by the elongator complex is required for 2-thiolation. May also be involved in protein urmylation.</text>
</comment>
<dbReference type="SUPFAM" id="SSF52402">
    <property type="entry name" value="Adenine nucleotide alpha hydrolases-like"/>
    <property type="match status" value="1"/>
</dbReference>
<comment type="similarity">
    <text evidence="3">Belongs to the CTU2/NCS2 family.</text>
</comment>
<comment type="pathway">
    <text evidence="3">tRNA modification; 5-methoxycarbonylmethyl-2-thiouridine-tRNA biosynthesis.</text>
</comment>
<evidence type="ECO:0000313" key="5">
    <source>
        <dbReference type="Proteomes" id="UP000698800"/>
    </source>
</evidence>
<dbReference type="PANTHER" id="PTHR20882">
    <property type="entry name" value="CYTOPLASMIC TRNA 2-THIOLATION PROTEIN 2"/>
    <property type="match status" value="1"/>
</dbReference>
<name>A0A9P8L644_9PEZI</name>
<dbReference type="InterPro" id="IPR014729">
    <property type="entry name" value="Rossmann-like_a/b/a_fold"/>
</dbReference>
<keyword evidence="5" id="KW-1185">Reference proteome</keyword>
<dbReference type="GO" id="GO:0016783">
    <property type="term" value="F:sulfurtransferase activity"/>
    <property type="evidence" value="ECO:0007669"/>
    <property type="project" value="TreeGrafter"/>
</dbReference>
<dbReference type="EMBL" id="JAGHQL010000003">
    <property type="protein sequence ID" value="KAH0547579.1"/>
    <property type="molecule type" value="Genomic_DNA"/>
</dbReference>
<comment type="caution">
    <text evidence="4">The sequence shown here is derived from an EMBL/GenBank/DDBJ whole genome shotgun (WGS) entry which is preliminary data.</text>
</comment>
<reference evidence="4" key="1">
    <citation type="submission" date="2021-03" db="EMBL/GenBank/DDBJ databases">
        <title>Comparative genomics and phylogenomic investigation of the class Geoglossomycetes provide insights into ecological specialization and systematics.</title>
        <authorList>
            <person name="Melie T."/>
            <person name="Pirro S."/>
            <person name="Miller A.N."/>
            <person name="Quandt A."/>
        </authorList>
    </citation>
    <scope>NUCLEOTIDE SEQUENCE</scope>
    <source>
        <strain evidence="4">GBOQ0MN5Z8</strain>
    </source>
</reference>
<keyword evidence="1 3" id="KW-0963">Cytoplasm</keyword>
<sequence>MSFGVSSVALLHLLDNQLQGQIDRMNRTGYGLLVVHVNTPSAAPTGMHMEKLEERYPRHTYLSVDLTEVFNCPSRILEGLGEPESISAPSGLGSQDSNQDKLDRLLESLPSATSRMDILNILRTRLLVENAKKRGCEGIIWGDSTTRLAEKILAETAKGRGFSLPWQLSDGISPHGVAFKYPLRDLLKKELVTYASLTTPPLNQFIVSEQAPQAFTSKNTTIDNLVTNYFESVEENFPSIVANVVRTSGKLSARQSFGDGKRCGICEMPIAEGTGGLHGWGGGQEKMDLSSSHLCSDEKLCYGCARSSLRVTTSVRTGP</sequence>
<dbReference type="OrthoDB" id="25129at2759"/>
<dbReference type="GO" id="GO:0000049">
    <property type="term" value="F:tRNA binding"/>
    <property type="evidence" value="ECO:0007669"/>
    <property type="project" value="InterPro"/>
</dbReference>
<dbReference type="PANTHER" id="PTHR20882:SF14">
    <property type="entry name" value="CYTOPLASMIC TRNA 2-THIOLATION PROTEIN 2"/>
    <property type="match status" value="1"/>
</dbReference>
<dbReference type="GO" id="GO:0032447">
    <property type="term" value="P:protein urmylation"/>
    <property type="evidence" value="ECO:0007669"/>
    <property type="project" value="UniProtKB-UniRule"/>
</dbReference>
<accession>A0A9P8L644</accession>
<dbReference type="HAMAP" id="MF_03054">
    <property type="entry name" value="CTU2"/>
    <property type="match status" value="1"/>
</dbReference>
<evidence type="ECO:0000256" key="1">
    <source>
        <dbReference type="ARBA" id="ARBA00022490"/>
    </source>
</evidence>